<evidence type="ECO:0000256" key="1">
    <source>
        <dbReference type="SAM" id="MobiDB-lite"/>
    </source>
</evidence>
<dbReference type="InterPro" id="IPR007844">
    <property type="entry name" value="AsmA"/>
</dbReference>
<dbReference type="OrthoDB" id="9816380at2"/>
<protein>
    <submittedName>
        <fullName evidence="4">AsmA-like C-terminal region</fullName>
    </submittedName>
</protein>
<dbReference type="Proteomes" id="UP000219439">
    <property type="component" value="Unassembled WGS sequence"/>
</dbReference>
<evidence type="ECO:0000313" key="4">
    <source>
        <dbReference type="EMBL" id="SNZ09017.1"/>
    </source>
</evidence>
<reference evidence="4 5" key="1">
    <citation type="submission" date="2017-09" db="EMBL/GenBank/DDBJ databases">
        <authorList>
            <person name="Ehlers B."/>
            <person name="Leendertz F.H."/>
        </authorList>
    </citation>
    <scope>NUCLEOTIDE SEQUENCE [LARGE SCALE GENOMIC DNA]</scope>
    <source>
        <strain evidence="4 5">DSM 18289</strain>
    </source>
</reference>
<keyword evidence="2" id="KW-0472">Membrane</keyword>
<feature type="region of interest" description="Disordered" evidence="1">
    <location>
        <begin position="1229"/>
        <end position="1256"/>
    </location>
</feature>
<evidence type="ECO:0000256" key="2">
    <source>
        <dbReference type="SAM" id="Phobius"/>
    </source>
</evidence>
<evidence type="ECO:0000259" key="3">
    <source>
        <dbReference type="Pfam" id="PF05170"/>
    </source>
</evidence>
<dbReference type="InterPro" id="IPR052894">
    <property type="entry name" value="AsmA-related"/>
</dbReference>
<proteinExistence type="predicted"/>
<dbReference type="GO" id="GO:0005886">
    <property type="term" value="C:plasma membrane"/>
    <property type="evidence" value="ECO:0007669"/>
    <property type="project" value="TreeGrafter"/>
</dbReference>
<dbReference type="GO" id="GO:0090313">
    <property type="term" value="P:regulation of protein targeting to membrane"/>
    <property type="evidence" value="ECO:0007669"/>
    <property type="project" value="TreeGrafter"/>
</dbReference>
<gene>
    <name evidence="4" type="ORF">SAMN06265368_1904</name>
</gene>
<feature type="region of interest" description="Disordered" evidence="1">
    <location>
        <begin position="1297"/>
        <end position="1317"/>
    </location>
</feature>
<evidence type="ECO:0000313" key="5">
    <source>
        <dbReference type="Proteomes" id="UP000219439"/>
    </source>
</evidence>
<organism evidence="4 5">
    <name type="scientific">Cohaesibacter gelatinilyticus</name>
    <dbReference type="NCBI Taxonomy" id="372072"/>
    <lineage>
        <taxon>Bacteria</taxon>
        <taxon>Pseudomonadati</taxon>
        <taxon>Pseudomonadota</taxon>
        <taxon>Alphaproteobacteria</taxon>
        <taxon>Hyphomicrobiales</taxon>
        <taxon>Cohaesibacteraceae</taxon>
    </lineage>
</organism>
<feature type="region of interest" description="Disordered" evidence="1">
    <location>
        <begin position="1324"/>
        <end position="1343"/>
    </location>
</feature>
<name>A0A285NJ67_9HYPH</name>
<dbReference type="Pfam" id="PF05170">
    <property type="entry name" value="AsmA"/>
    <property type="match status" value="1"/>
</dbReference>
<accession>A0A285NJ67</accession>
<dbReference type="PANTHER" id="PTHR30441">
    <property type="entry name" value="DUF748 DOMAIN-CONTAINING PROTEIN"/>
    <property type="match status" value="1"/>
</dbReference>
<dbReference type="RefSeq" id="WP_097153011.1">
    <property type="nucleotide sequence ID" value="NZ_OBEL01000001.1"/>
</dbReference>
<dbReference type="EMBL" id="OBEL01000001">
    <property type="protein sequence ID" value="SNZ09017.1"/>
    <property type="molecule type" value="Genomic_DNA"/>
</dbReference>
<keyword evidence="2" id="KW-0812">Transmembrane</keyword>
<dbReference type="PANTHER" id="PTHR30441:SF8">
    <property type="entry name" value="DUF748 DOMAIN-CONTAINING PROTEIN"/>
    <property type="match status" value="1"/>
</dbReference>
<sequence>MVFSSEGKALNTLYIGIGGTILLALIIALVGPLFVDWTSYRSAFEREASRVLGQPVRVLGTADMQILPLPHLQFGTVHVGADRDKPLLVIDQFDVRIELLPLIKGEVEVVDMTLTSPRLRLDLDEKGQLRWKRQPDLQAHLVPTHISLNDVIIKNGQLSLADRQTGRVFQLDDFNGNLAARDLFGPYKFESSFLHDGQPYSLMVSTGSPNSQGVRVKSLLTPANEPLTVAMDGLVSFDDGEGLHYRAKVNVKNLIEDGFATNDGGGTNRLANVPWSFSADADLSARGLSLTKLELEHGPKEQAYRVNGNANVDWGGDPSFDVKLASRQLDLDRALGQGPNAPVDLQQALSAFGRLLQALPKPQMNGQVSFDVPGVILGGGIVRNFLFEARLSNKGEQGAWQIETLEADLPGNSRVALTGLYSARSQNKGGVYAFEGEGRLRSENPSAFAKWWLKNPTQQSKLAPFDLSGQIALKPDYFSVSRMNLTIEGDRVRGRIDWQDGKERVSDTGSGALTIVAEADKLDLDVAQGIGALLLSNNGADAGKISNISLDIKARRFVSGGFEGRSLAAKTYLSAGIVDVETLVIDDFEGAKIDVSGRLENLTSVPNGQVSGTLQAQKLNGLVALVKRLAPDMAFSHWLENVQASVEPADLYFTVTDRSAVNGIVGSISGKLGGGELELKAQLDGTPQQWTQAPMRLSAVVSQNDGSKLIGLLTGQNLVVPLPGLKAQIELDGIVADGAKLDSRVLAEDGGLEFSGTLKRDGKDVLAKTHVEGDLALQADDLAPYFLALGLPMGDLAQALPVELSAKFRYEGDNARWQDLRGRWNRQPIAGDLVYRLEGNEGLMEGSLSLGDLDGYWLGESLLGPGRLTSNSTDWQDIAFLPPSKVGELYPVRLKLNVDARSMELAAPYILQQPKFELSWQPDQLIIRNMKGLLEGGSVSGNLQISNVDGQGVAKGHVQVGDVALAPLVWEREGRAVADGLLDSVIDFEAQGRSLAGMVSTLSGSGAFTVKKAVLRYLNPSAFDLVVRAVDAGLPLEDKAISDAFQSHLDAGSVNVASLDGTFRLAGGALRTGSIGNDSDGLLSRGSLTMDLNEQTLAGDWSISVKPREEDAVTGAVPEVGVVFSGALAEPKRLIDVAPFTGYLSIRAFEREVDRIETMQADILEKEGFRRKIKLYRQEAKRREIDALAAKEEAERRAKEEIARKAQEALEAKKAREAELVRQAEEKRRAEEEARKAQEAEAARQQEESRLAREAEEVRLAEEERKAEEARKAEAARQELLRLQEVERLRIEELRRKQRKPRKEWINPDELDPNGIEIKPLAPLQQGSQSSDQPADPLSFSAQNGIVTGGIETTGTIVSADETVGADAIQVLPNRLRILPKAPARGVSLGYERGSQQDLFERLRQSPDLIIQLD</sequence>
<keyword evidence="5" id="KW-1185">Reference proteome</keyword>
<keyword evidence="2" id="KW-1133">Transmembrane helix</keyword>
<feature type="transmembrane region" description="Helical" evidence="2">
    <location>
        <begin position="12"/>
        <end position="35"/>
    </location>
</feature>
<feature type="domain" description="AsmA" evidence="3">
    <location>
        <begin position="9"/>
        <end position="174"/>
    </location>
</feature>